<evidence type="ECO:0000313" key="2">
    <source>
        <dbReference type="Proteomes" id="UP000324233"/>
    </source>
</evidence>
<proteinExistence type="predicted"/>
<accession>A0A5B9VTX4</accession>
<name>A0A5B9VTX4_9BACT</name>
<dbReference type="RefSeq" id="WP_148590475.1">
    <property type="nucleotide sequence ID" value="NZ_CP042997.1"/>
</dbReference>
<evidence type="ECO:0000313" key="1">
    <source>
        <dbReference type="EMBL" id="QEH31762.1"/>
    </source>
</evidence>
<dbReference type="KEGG" id="agv:OJF2_02270"/>
<dbReference type="AlphaFoldDB" id="A0A5B9VTX4"/>
<dbReference type="PANTHER" id="PTHR34613">
    <property type="entry name" value="SLL0800 PROTEIN"/>
    <property type="match status" value="1"/>
</dbReference>
<organism evidence="1 2">
    <name type="scientific">Aquisphaera giovannonii</name>
    <dbReference type="NCBI Taxonomy" id="406548"/>
    <lineage>
        <taxon>Bacteria</taxon>
        <taxon>Pseudomonadati</taxon>
        <taxon>Planctomycetota</taxon>
        <taxon>Planctomycetia</taxon>
        <taxon>Isosphaerales</taxon>
        <taxon>Isosphaeraceae</taxon>
        <taxon>Aquisphaera</taxon>
    </lineage>
</organism>
<dbReference type="OrthoDB" id="263971at2"/>
<dbReference type="EMBL" id="CP042997">
    <property type="protein sequence ID" value="QEH31762.1"/>
    <property type="molecule type" value="Genomic_DNA"/>
</dbReference>
<dbReference type="PANTHER" id="PTHR34613:SF1">
    <property type="entry name" value="SLL6017 PROTEIN"/>
    <property type="match status" value="1"/>
</dbReference>
<keyword evidence="2" id="KW-1185">Reference proteome</keyword>
<reference evidence="1 2" key="1">
    <citation type="submission" date="2019-08" db="EMBL/GenBank/DDBJ databases">
        <title>Deep-cultivation of Planctomycetes and their phenomic and genomic characterization uncovers novel biology.</title>
        <authorList>
            <person name="Wiegand S."/>
            <person name="Jogler M."/>
            <person name="Boedeker C."/>
            <person name="Pinto D."/>
            <person name="Vollmers J."/>
            <person name="Rivas-Marin E."/>
            <person name="Kohn T."/>
            <person name="Peeters S.H."/>
            <person name="Heuer A."/>
            <person name="Rast P."/>
            <person name="Oberbeckmann S."/>
            <person name="Bunk B."/>
            <person name="Jeske O."/>
            <person name="Meyerdierks A."/>
            <person name="Storesund J.E."/>
            <person name="Kallscheuer N."/>
            <person name="Luecker S."/>
            <person name="Lage O.M."/>
            <person name="Pohl T."/>
            <person name="Merkel B.J."/>
            <person name="Hornburger P."/>
            <person name="Mueller R.-W."/>
            <person name="Bruemmer F."/>
            <person name="Labrenz M."/>
            <person name="Spormann A.M."/>
            <person name="Op den Camp H."/>
            <person name="Overmann J."/>
            <person name="Amann R."/>
            <person name="Jetten M.S.M."/>
            <person name="Mascher T."/>
            <person name="Medema M.H."/>
            <person name="Devos D.P."/>
            <person name="Kaster A.-K."/>
            <person name="Ovreas L."/>
            <person name="Rohde M."/>
            <person name="Galperin M.Y."/>
            <person name="Jogler C."/>
        </authorList>
    </citation>
    <scope>NUCLEOTIDE SEQUENCE [LARGE SCALE GENOMIC DNA]</scope>
    <source>
        <strain evidence="1 2">OJF2</strain>
    </source>
</reference>
<evidence type="ECO:0008006" key="3">
    <source>
        <dbReference type="Google" id="ProtNLM"/>
    </source>
</evidence>
<dbReference type="Proteomes" id="UP000324233">
    <property type="component" value="Chromosome"/>
</dbReference>
<sequence>MAKPFDATTKDLFQADPAALLVYLGLRPAGPVEVLDADLSTVTTEADMVYRVGGPDPYLVHVEMQSSSDATLPRRLLRYNALLDYRHGARVWSVAVLLRPEADGPGMTGSLGLRLPDGRPVHDFRFGVVRTWQQSAETILRGPLSLLPLALLADAPPEAARSVIHRIDERLARESSGPEAARLMNSTFLLAGLRFAEETIATLFFGTLNMSLLDSKILKDSSSYRLLERLIRIDESRALLLALATRRFGPPTGSQKADLDGIDDHDRLQGLCLSLDSVSGWDELLAGQKQG</sequence>
<gene>
    <name evidence="1" type="ORF">OJF2_02270</name>
</gene>
<protein>
    <recommendedName>
        <fullName evidence="3">DUF4351 domain-containing protein</fullName>
    </recommendedName>
</protein>